<dbReference type="PROSITE" id="PS01286">
    <property type="entry name" value="FA58C_2"/>
    <property type="match status" value="1"/>
</dbReference>
<dbReference type="GO" id="GO:0090729">
    <property type="term" value="F:toxin activity"/>
    <property type="evidence" value="ECO:0007669"/>
    <property type="project" value="UniProtKB-KW"/>
</dbReference>
<dbReference type="RefSeq" id="XP_028517417.1">
    <property type="nucleotide sequence ID" value="XM_028661616.1"/>
</dbReference>
<accession>A0A913YSC9</accession>
<evidence type="ECO:0000256" key="1">
    <source>
        <dbReference type="ARBA" id="ARBA00022656"/>
    </source>
</evidence>
<dbReference type="SUPFAM" id="SSF49785">
    <property type="entry name" value="Galactose-binding domain-like"/>
    <property type="match status" value="1"/>
</dbReference>
<dbReference type="PROSITE" id="PS01285">
    <property type="entry name" value="FA58C_1"/>
    <property type="match status" value="1"/>
</dbReference>
<dbReference type="Gene3D" id="2.60.120.260">
    <property type="entry name" value="Galactose-binding domain-like"/>
    <property type="match status" value="1"/>
</dbReference>
<dbReference type="PROSITE" id="PS51670">
    <property type="entry name" value="SHKT"/>
    <property type="match status" value="1"/>
</dbReference>
<protein>
    <submittedName>
        <fullName evidence="7">Uncharacterized protein</fullName>
    </submittedName>
</protein>
<keyword evidence="2" id="KW-1015">Disulfide bond</keyword>
<evidence type="ECO:0000259" key="6">
    <source>
        <dbReference type="PROSITE" id="PS51670"/>
    </source>
</evidence>
<dbReference type="GeneID" id="110247405"/>
<dbReference type="Pfam" id="PF00754">
    <property type="entry name" value="F5_F8_type_C"/>
    <property type="match status" value="1"/>
</dbReference>
<dbReference type="InterPro" id="IPR008979">
    <property type="entry name" value="Galactose-bd-like_sf"/>
</dbReference>
<dbReference type="Proteomes" id="UP000887567">
    <property type="component" value="Unplaced"/>
</dbReference>
<dbReference type="PANTHER" id="PTHR24543">
    <property type="entry name" value="MULTICOPPER OXIDASE-RELATED"/>
    <property type="match status" value="1"/>
</dbReference>
<evidence type="ECO:0000313" key="8">
    <source>
        <dbReference type="Proteomes" id="UP000887567"/>
    </source>
</evidence>
<evidence type="ECO:0000259" key="5">
    <source>
        <dbReference type="PROSITE" id="PS50022"/>
    </source>
</evidence>
<keyword evidence="1" id="KW-0800">Toxin</keyword>
<sequence>MKTLMIYAVLFGVVVATTKEGNFFQDPQETVAKRGAVRKDILSTMSCRYLKTKGFLTRNIKLRKLCLTTFHCNDVLSKHSCKIIKGSNDCKKDQKLSLMYCRFTCNKCEVQQCTKSKPLGMQSKAIPDSKITASTIFSSRYRASLARLHLNKCGWAPTAKGRHGSWLKVDLSTVHTVTAIATQGSGCNSERMKTYRLQYSLDGSTFWNYQAGKVFKGNTDQNTVVKHDLNPPIRARFIKVVPKTWNGYPTMRMELYGCK</sequence>
<dbReference type="KEGG" id="epa:110247405"/>
<dbReference type="PROSITE" id="PS50022">
    <property type="entry name" value="FA58C_3"/>
    <property type="match status" value="1"/>
</dbReference>
<reference evidence="7" key="1">
    <citation type="submission" date="2022-11" db="UniProtKB">
        <authorList>
            <consortium name="EnsemblMetazoa"/>
        </authorList>
    </citation>
    <scope>IDENTIFICATION</scope>
</reference>
<dbReference type="EnsemblMetazoa" id="XM_028661616.1">
    <property type="protein sequence ID" value="XP_028517417.1"/>
    <property type="gene ID" value="LOC110247405"/>
</dbReference>
<feature type="chain" id="PRO_5038324065" evidence="4">
    <location>
        <begin position="17"/>
        <end position="259"/>
    </location>
</feature>
<dbReference type="CDD" id="cd00057">
    <property type="entry name" value="FA58C"/>
    <property type="match status" value="1"/>
</dbReference>
<keyword evidence="8" id="KW-1185">Reference proteome</keyword>
<evidence type="ECO:0000256" key="4">
    <source>
        <dbReference type="SAM" id="SignalP"/>
    </source>
</evidence>
<name>A0A913YSC9_EXADI</name>
<proteinExistence type="predicted"/>
<comment type="caution">
    <text evidence="3">Lacks conserved residue(s) required for the propagation of feature annotation.</text>
</comment>
<keyword evidence="4" id="KW-0732">Signal</keyword>
<dbReference type="InterPro" id="IPR003582">
    <property type="entry name" value="ShKT_dom"/>
</dbReference>
<dbReference type="AlphaFoldDB" id="A0A913YSC9"/>
<dbReference type="SMART" id="SM00231">
    <property type="entry name" value="FA58C"/>
    <property type="match status" value="1"/>
</dbReference>
<dbReference type="OrthoDB" id="6071166at2759"/>
<evidence type="ECO:0000256" key="3">
    <source>
        <dbReference type="PROSITE-ProRule" id="PRU01005"/>
    </source>
</evidence>
<dbReference type="FunFam" id="2.60.120.260:FF:000002">
    <property type="entry name" value="Coagulation factor VIII"/>
    <property type="match status" value="1"/>
</dbReference>
<feature type="domain" description="ShKT" evidence="6">
    <location>
        <begin position="72"/>
        <end position="108"/>
    </location>
</feature>
<evidence type="ECO:0000256" key="2">
    <source>
        <dbReference type="ARBA" id="ARBA00023157"/>
    </source>
</evidence>
<organism evidence="7 8">
    <name type="scientific">Exaiptasia diaphana</name>
    <name type="common">Tropical sea anemone</name>
    <name type="synonym">Aiptasia pulchella</name>
    <dbReference type="NCBI Taxonomy" id="2652724"/>
    <lineage>
        <taxon>Eukaryota</taxon>
        <taxon>Metazoa</taxon>
        <taxon>Cnidaria</taxon>
        <taxon>Anthozoa</taxon>
        <taxon>Hexacorallia</taxon>
        <taxon>Actiniaria</taxon>
        <taxon>Aiptasiidae</taxon>
        <taxon>Exaiptasia</taxon>
    </lineage>
</organism>
<evidence type="ECO:0000313" key="7">
    <source>
        <dbReference type="EnsemblMetazoa" id="XP_028517417.1"/>
    </source>
</evidence>
<feature type="domain" description="F5/8 type C" evidence="5">
    <location>
        <begin position="113"/>
        <end position="258"/>
    </location>
</feature>
<dbReference type="RefSeq" id="XP_020909493.1">
    <property type="nucleotide sequence ID" value="XM_021053834.2"/>
</dbReference>
<dbReference type="InterPro" id="IPR000421">
    <property type="entry name" value="FA58C"/>
</dbReference>
<dbReference type="PANTHER" id="PTHR24543:SF291">
    <property type="entry name" value="SMOKE ALARM, ISOFORM D"/>
    <property type="match status" value="1"/>
</dbReference>
<feature type="signal peptide" evidence="4">
    <location>
        <begin position="1"/>
        <end position="16"/>
    </location>
</feature>
<dbReference type="EnsemblMetazoa" id="XM_021053834.2">
    <property type="protein sequence ID" value="XP_020909493.1"/>
    <property type="gene ID" value="LOC110247405"/>
</dbReference>